<organism evidence="2 3">
    <name type="scientific">Actinopolymorpha singaporensis</name>
    <dbReference type="NCBI Taxonomy" id="117157"/>
    <lineage>
        <taxon>Bacteria</taxon>
        <taxon>Bacillati</taxon>
        <taxon>Actinomycetota</taxon>
        <taxon>Actinomycetes</taxon>
        <taxon>Propionibacteriales</taxon>
        <taxon>Actinopolymorphaceae</taxon>
        <taxon>Actinopolymorpha</taxon>
    </lineage>
</organism>
<evidence type="ECO:0000256" key="1">
    <source>
        <dbReference type="SAM" id="MobiDB-lite"/>
    </source>
</evidence>
<dbReference type="RefSeq" id="WP_092651589.1">
    <property type="nucleotide sequence ID" value="NZ_LT629732.1"/>
</dbReference>
<feature type="compositionally biased region" description="Low complexity" evidence="1">
    <location>
        <begin position="10"/>
        <end position="29"/>
    </location>
</feature>
<name>A0A1H1NRF7_9ACTN</name>
<dbReference type="Proteomes" id="UP000198983">
    <property type="component" value="Chromosome I"/>
</dbReference>
<evidence type="ECO:0000313" key="2">
    <source>
        <dbReference type="EMBL" id="SDS01576.1"/>
    </source>
</evidence>
<dbReference type="AlphaFoldDB" id="A0A1H1NRF7"/>
<accession>A0A1H1NRF7</accession>
<gene>
    <name evidence="2" type="ORF">SAMN04489717_1340</name>
</gene>
<reference evidence="2 3" key="1">
    <citation type="submission" date="2016-10" db="EMBL/GenBank/DDBJ databases">
        <authorList>
            <person name="de Groot N.N."/>
        </authorList>
    </citation>
    <scope>NUCLEOTIDE SEQUENCE [LARGE SCALE GENOMIC DNA]</scope>
    <source>
        <strain evidence="2 3">DSM 22024</strain>
    </source>
</reference>
<evidence type="ECO:0000313" key="3">
    <source>
        <dbReference type="Proteomes" id="UP000198983"/>
    </source>
</evidence>
<proteinExistence type="predicted"/>
<dbReference type="STRING" id="117157.SAMN04489717_1340"/>
<protein>
    <submittedName>
        <fullName evidence="2">Uncharacterized protein</fullName>
    </submittedName>
</protein>
<dbReference type="EMBL" id="LT629732">
    <property type="protein sequence ID" value="SDS01576.1"/>
    <property type="molecule type" value="Genomic_DNA"/>
</dbReference>
<sequence>MSRRRPCLLTSDPTDTTDTTDTANSTDTADSSREATMNDHYLHDAARQRTEAVLAERRTDQLATRLRLAGGHAPGPARREVAGLLHRLADRIHPGAARRPALPIT</sequence>
<dbReference type="OrthoDB" id="9878660at2"/>
<keyword evidence="3" id="KW-1185">Reference proteome</keyword>
<feature type="region of interest" description="Disordered" evidence="1">
    <location>
        <begin position="1"/>
        <end position="34"/>
    </location>
</feature>